<sequence length="240" mass="26927">MQDNLTTLKVIVVGDQNVGKTHIITQFCIGQIPSNIKSTLGVDFQTKVIRDNLSGESAKLLIYDTAGEEKFHAIAALHYKKAKGCVIVYDVTNRKSFENVERWLNDARNLADQDCIIMLLGNKCDTDDKTLLNQSGQGRQLMNEREVSFEEGASFANINNLSFFEVSAIQKINIKESFGMLGSQIIQLNQSLLLAKGIKGGNKQESAKKPIRLQRSRFECCIQDGREKIDEDYEPKSRCC</sequence>
<dbReference type="SMART" id="SM00176">
    <property type="entry name" value="RAN"/>
    <property type="match status" value="1"/>
</dbReference>
<dbReference type="GO" id="GO:0003924">
    <property type="term" value="F:GTPase activity"/>
    <property type="evidence" value="ECO:0007669"/>
    <property type="project" value="InterPro"/>
</dbReference>
<dbReference type="SUPFAM" id="SSF52540">
    <property type="entry name" value="P-loop containing nucleoside triphosphate hydrolases"/>
    <property type="match status" value="1"/>
</dbReference>
<evidence type="ECO:0000313" key="3">
    <source>
        <dbReference type="Proteomes" id="UP000039865"/>
    </source>
</evidence>
<dbReference type="PROSITE" id="PS51421">
    <property type="entry name" value="RAS"/>
    <property type="match status" value="1"/>
</dbReference>
<dbReference type="PRINTS" id="PR00449">
    <property type="entry name" value="RASTRNSFRMNG"/>
</dbReference>
<proteinExistence type="inferred from homology"/>
<reference evidence="2 3" key="1">
    <citation type="submission" date="2014-06" db="EMBL/GenBank/DDBJ databases">
        <authorList>
            <person name="Swart Estienne"/>
        </authorList>
    </citation>
    <scope>NUCLEOTIDE SEQUENCE [LARGE SCALE GENOMIC DNA]</scope>
    <source>
        <strain evidence="2 3">130c</strain>
    </source>
</reference>
<dbReference type="SMART" id="SM00174">
    <property type="entry name" value="RHO"/>
    <property type="match status" value="1"/>
</dbReference>
<accession>A0A077ZRY8</accession>
<dbReference type="Pfam" id="PF00071">
    <property type="entry name" value="Ras"/>
    <property type="match status" value="1"/>
</dbReference>
<dbReference type="OrthoDB" id="9989112at2759"/>
<dbReference type="InterPro" id="IPR027417">
    <property type="entry name" value="P-loop_NTPase"/>
</dbReference>
<dbReference type="NCBIfam" id="TIGR00231">
    <property type="entry name" value="small_GTP"/>
    <property type="match status" value="1"/>
</dbReference>
<dbReference type="SMART" id="SM00173">
    <property type="entry name" value="RAS"/>
    <property type="match status" value="1"/>
</dbReference>
<evidence type="ECO:0000256" key="1">
    <source>
        <dbReference type="ARBA" id="ARBA00006270"/>
    </source>
</evidence>
<dbReference type="AlphaFoldDB" id="A0A077ZRY8"/>
<comment type="similarity">
    <text evidence="1">Belongs to the small GTPase superfamily. Rab family.</text>
</comment>
<dbReference type="EMBL" id="CCKQ01001537">
    <property type="protein sequence ID" value="CDW72647.1"/>
    <property type="molecule type" value="Genomic_DNA"/>
</dbReference>
<dbReference type="PANTHER" id="PTHR47979">
    <property type="entry name" value="DRAB11-RELATED"/>
    <property type="match status" value="1"/>
</dbReference>
<dbReference type="Proteomes" id="UP000039865">
    <property type="component" value="Unassembled WGS sequence"/>
</dbReference>
<gene>
    <name evidence="2" type="primary">Contig12371.g13208</name>
    <name evidence="2" type="ORF">STYLEM_1610</name>
</gene>
<name>A0A077ZRY8_STYLE</name>
<dbReference type="InterPro" id="IPR005225">
    <property type="entry name" value="Small_GTP-bd"/>
</dbReference>
<dbReference type="CDD" id="cd00154">
    <property type="entry name" value="Rab"/>
    <property type="match status" value="1"/>
</dbReference>
<dbReference type="InParanoid" id="A0A077ZRY8"/>
<evidence type="ECO:0000313" key="2">
    <source>
        <dbReference type="EMBL" id="CDW72647.1"/>
    </source>
</evidence>
<dbReference type="GO" id="GO:0005525">
    <property type="term" value="F:GTP binding"/>
    <property type="evidence" value="ECO:0007669"/>
    <property type="project" value="InterPro"/>
</dbReference>
<dbReference type="InterPro" id="IPR001806">
    <property type="entry name" value="Small_GTPase"/>
</dbReference>
<organism evidence="2 3">
    <name type="scientific">Stylonychia lemnae</name>
    <name type="common">Ciliate</name>
    <dbReference type="NCBI Taxonomy" id="5949"/>
    <lineage>
        <taxon>Eukaryota</taxon>
        <taxon>Sar</taxon>
        <taxon>Alveolata</taxon>
        <taxon>Ciliophora</taxon>
        <taxon>Intramacronucleata</taxon>
        <taxon>Spirotrichea</taxon>
        <taxon>Stichotrichia</taxon>
        <taxon>Sporadotrichida</taxon>
        <taxon>Oxytrichidae</taxon>
        <taxon>Stylonychinae</taxon>
        <taxon>Stylonychia</taxon>
    </lineage>
</organism>
<dbReference type="FunFam" id="3.40.50.300:FF:001447">
    <property type="entry name" value="Ras-related protein Rab-1B"/>
    <property type="match status" value="1"/>
</dbReference>
<dbReference type="PROSITE" id="PS51419">
    <property type="entry name" value="RAB"/>
    <property type="match status" value="1"/>
</dbReference>
<keyword evidence="3" id="KW-1185">Reference proteome</keyword>
<dbReference type="SMART" id="SM00175">
    <property type="entry name" value="RAB"/>
    <property type="match status" value="1"/>
</dbReference>
<protein>
    <submittedName>
        <fullName evidence="2">Gtp-binding protein</fullName>
    </submittedName>
</protein>
<dbReference type="Gene3D" id="3.40.50.300">
    <property type="entry name" value="P-loop containing nucleotide triphosphate hydrolases"/>
    <property type="match status" value="1"/>
</dbReference>
<dbReference type="InterPro" id="IPR050209">
    <property type="entry name" value="Rab_GTPases_membrane_traffic"/>
</dbReference>